<sequence>MKWLCYIALIAVPLVSAARNFTPQDLVTLDRPGNAVPSPDGKWAVFSSSNYTIATNSNTRNLWLLNIANGNVNPLTAPGKTGDSEPLWLDSATVGFVSSRTATSQLWSIDVTKANAQPVQVTNFTVDIGNVKYNSHANLFVFSTGVYADGSIEKAVQIDKLNAQRTDTGLVYDKLFVRHWDHFVTEKKQNIFTVKLNKKNGNYGVVGNPVNVMAKAGLESPVAPFGDAGDYDISPDGKEIAFIAKRPGRDQAWETDINVYVVPSNGRKSPKSLTDKNLGQTASPAYSPDGKTLAWLQMERRGFEADRKHIILHDRTKQRSSYFNKNWDRSPNSVGWSSDSKSLYLPTQEHGRVKLFTASIRDGKVKAITQKGNTVSVSVLNKDTLFLTQNAMHHPNEYYTIKTNGKDLKQVSRLHAAKTKDLYLPEAEEFWFTGAKGDKVHGWILKPYNFDPKKKYPVAFLVHGGPQSAWTDSWSNRWNPEIYASAGNVMIAINPRGSTGYGQKFTDEISRNWGGLPFKDLMKGLDYVLDKYKFPDEYRVCALGASYGGYMMNWFNGHTDRFKCLINHDGMFSSVSTFYSTEELWFPEWEFGGKPWEPKAKKIYEKWSPSNYVQNWKTPTLVIHGGKDYRLVDGEGFATFTALQRQNIPSRLVYFPDENHWVLKQANSLRWHSEVLGWLKKWTQ</sequence>
<dbReference type="Gene3D" id="2.120.10.30">
    <property type="entry name" value="TolB, C-terminal domain"/>
    <property type="match status" value="2"/>
</dbReference>
<evidence type="ECO:0000256" key="1">
    <source>
        <dbReference type="ARBA" id="ARBA00010040"/>
    </source>
</evidence>
<evidence type="ECO:0000256" key="4">
    <source>
        <dbReference type="ARBA" id="ARBA00022825"/>
    </source>
</evidence>
<accession>A0ABR2WWF4</accession>
<dbReference type="Pfam" id="PF00326">
    <property type="entry name" value="Peptidase_S9"/>
    <property type="match status" value="1"/>
</dbReference>
<comment type="caution">
    <text evidence="9">The sequence shown here is derived from an EMBL/GenBank/DDBJ whole genome shotgun (WGS) entry which is preliminary data.</text>
</comment>
<keyword evidence="4" id="KW-0645">Protease</keyword>
<feature type="chain" id="PRO_5047443323" description="Dipeptidyl-peptidase V" evidence="7">
    <location>
        <begin position="18"/>
        <end position="684"/>
    </location>
</feature>
<dbReference type="SUPFAM" id="SSF82171">
    <property type="entry name" value="DPP6 N-terminal domain-like"/>
    <property type="match status" value="1"/>
</dbReference>
<keyword evidence="4" id="KW-0720">Serine protease</keyword>
<gene>
    <name evidence="9" type="primary">dpp5_3</name>
    <name evidence="9" type="ORF">K7432_005555</name>
</gene>
<feature type="signal peptide" evidence="7">
    <location>
        <begin position="1"/>
        <end position="17"/>
    </location>
</feature>
<feature type="compositionally biased region" description="Polar residues" evidence="6">
    <location>
        <begin position="271"/>
        <end position="284"/>
    </location>
</feature>
<dbReference type="EMBL" id="JASJQH010000222">
    <property type="protein sequence ID" value="KAK9765813.1"/>
    <property type="molecule type" value="Genomic_DNA"/>
</dbReference>
<evidence type="ECO:0000256" key="3">
    <source>
        <dbReference type="ARBA" id="ARBA00022801"/>
    </source>
</evidence>
<protein>
    <recommendedName>
        <fullName evidence="5">Dipeptidyl-peptidase V</fullName>
    </recommendedName>
</protein>
<comment type="similarity">
    <text evidence="1">Belongs to the peptidase S9C family.</text>
</comment>
<keyword evidence="2 7" id="KW-0732">Signal</keyword>
<name>A0ABR2WWF4_9FUNG</name>
<dbReference type="Gene3D" id="3.40.50.1820">
    <property type="entry name" value="alpha/beta hydrolase"/>
    <property type="match status" value="1"/>
</dbReference>
<dbReference type="PANTHER" id="PTHR42776">
    <property type="entry name" value="SERINE PEPTIDASE S9 FAMILY MEMBER"/>
    <property type="match status" value="1"/>
</dbReference>
<reference evidence="9 10" key="1">
    <citation type="submission" date="2023-04" db="EMBL/GenBank/DDBJ databases">
        <title>Genome of Basidiobolus ranarum AG-B5.</title>
        <authorList>
            <person name="Stajich J.E."/>
            <person name="Carter-House D."/>
            <person name="Gryganskyi A."/>
        </authorList>
    </citation>
    <scope>NUCLEOTIDE SEQUENCE [LARGE SCALE GENOMIC DNA]</scope>
    <source>
        <strain evidence="9 10">AG-B5</strain>
    </source>
</reference>
<feature type="region of interest" description="Disordered" evidence="6">
    <location>
        <begin position="266"/>
        <end position="285"/>
    </location>
</feature>
<dbReference type="Proteomes" id="UP001479436">
    <property type="component" value="Unassembled WGS sequence"/>
</dbReference>
<dbReference type="InterPro" id="IPR001375">
    <property type="entry name" value="Peptidase_S9_cat"/>
</dbReference>
<dbReference type="InterPro" id="IPR029058">
    <property type="entry name" value="AB_hydrolase_fold"/>
</dbReference>
<keyword evidence="10" id="KW-1185">Reference proteome</keyword>
<dbReference type="Pfam" id="PF07676">
    <property type="entry name" value="PD40"/>
    <property type="match status" value="1"/>
</dbReference>
<evidence type="ECO:0000259" key="8">
    <source>
        <dbReference type="Pfam" id="PF00326"/>
    </source>
</evidence>
<dbReference type="SUPFAM" id="SSF53474">
    <property type="entry name" value="alpha/beta-Hydrolases"/>
    <property type="match status" value="1"/>
</dbReference>
<evidence type="ECO:0000256" key="2">
    <source>
        <dbReference type="ARBA" id="ARBA00022729"/>
    </source>
</evidence>
<dbReference type="InterPro" id="IPR011042">
    <property type="entry name" value="6-blade_b-propeller_TolB-like"/>
</dbReference>
<evidence type="ECO:0000256" key="7">
    <source>
        <dbReference type="SAM" id="SignalP"/>
    </source>
</evidence>
<organism evidence="9 10">
    <name type="scientific">Basidiobolus ranarum</name>
    <dbReference type="NCBI Taxonomy" id="34480"/>
    <lineage>
        <taxon>Eukaryota</taxon>
        <taxon>Fungi</taxon>
        <taxon>Fungi incertae sedis</taxon>
        <taxon>Zoopagomycota</taxon>
        <taxon>Entomophthoromycotina</taxon>
        <taxon>Basidiobolomycetes</taxon>
        <taxon>Basidiobolales</taxon>
        <taxon>Basidiobolaceae</taxon>
        <taxon>Basidiobolus</taxon>
    </lineage>
</organism>
<evidence type="ECO:0000313" key="10">
    <source>
        <dbReference type="Proteomes" id="UP001479436"/>
    </source>
</evidence>
<evidence type="ECO:0000313" key="9">
    <source>
        <dbReference type="EMBL" id="KAK9765813.1"/>
    </source>
</evidence>
<evidence type="ECO:0000256" key="5">
    <source>
        <dbReference type="ARBA" id="ARBA00032829"/>
    </source>
</evidence>
<dbReference type="InterPro" id="IPR011659">
    <property type="entry name" value="WD40"/>
</dbReference>
<evidence type="ECO:0000256" key="6">
    <source>
        <dbReference type="SAM" id="MobiDB-lite"/>
    </source>
</evidence>
<proteinExistence type="inferred from homology"/>
<dbReference type="PANTHER" id="PTHR42776:SF13">
    <property type="entry name" value="DIPEPTIDYL-PEPTIDASE 5"/>
    <property type="match status" value="1"/>
</dbReference>
<feature type="domain" description="Peptidase S9 prolyl oligopeptidase catalytic" evidence="8">
    <location>
        <begin position="474"/>
        <end position="683"/>
    </location>
</feature>
<keyword evidence="3" id="KW-0378">Hydrolase</keyword>